<reference evidence="2 3" key="1">
    <citation type="submission" date="2023-11" db="EMBL/GenBank/DDBJ databases">
        <title>Complete genome of Pseudomonas benzenivorans BA3361.</title>
        <authorList>
            <person name="Shin S.Y."/>
            <person name="Song J."/>
            <person name="Kang H."/>
        </authorList>
    </citation>
    <scope>NUCLEOTIDE SEQUENCE [LARGE SCALE GENOMIC DNA]</scope>
    <source>
        <strain evidence="2 3">HNIBRBA3361</strain>
    </source>
</reference>
<feature type="region of interest" description="Disordered" evidence="1">
    <location>
        <begin position="1"/>
        <end position="119"/>
    </location>
</feature>
<accession>A0ABZ0PYF5</accession>
<feature type="compositionally biased region" description="Acidic residues" evidence="1">
    <location>
        <begin position="93"/>
        <end position="107"/>
    </location>
</feature>
<dbReference type="Proteomes" id="UP001305928">
    <property type="component" value="Chromosome"/>
</dbReference>
<evidence type="ECO:0000313" key="3">
    <source>
        <dbReference type="Proteomes" id="UP001305928"/>
    </source>
</evidence>
<feature type="compositionally biased region" description="Basic and acidic residues" evidence="1">
    <location>
        <begin position="32"/>
        <end position="48"/>
    </location>
</feature>
<sequence length="119" mass="13397">MPATPTDRDPDRRTTVEQDDTLDDLPEDDAPEHELIEEFERSQRREAGLSEDAPPGHGPDKDDADLEDLIHEDGARSPYEEGGEQPADHELSVVEEDDNDFGLEEDERPTRRPPPGAER</sequence>
<evidence type="ECO:0000313" key="2">
    <source>
        <dbReference type="EMBL" id="WPC05905.1"/>
    </source>
</evidence>
<gene>
    <name evidence="2" type="ORF">SBP02_03885</name>
</gene>
<feature type="compositionally biased region" description="Acidic residues" evidence="1">
    <location>
        <begin position="17"/>
        <end position="31"/>
    </location>
</feature>
<name>A0ABZ0PYF5_9PSED</name>
<dbReference type="RefSeq" id="WP_318645091.1">
    <property type="nucleotide sequence ID" value="NZ_CP137892.1"/>
</dbReference>
<feature type="compositionally biased region" description="Basic and acidic residues" evidence="1">
    <location>
        <begin position="1"/>
        <end position="16"/>
    </location>
</feature>
<protein>
    <submittedName>
        <fullName evidence="2">Serine kinase/phosphatase</fullName>
    </submittedName>
</protein>
<evidence type="ECO:0000256" key="1">
    <source>
        <dbReference type="SAM" id="MobiDB-lite"/>
    </source>
</evidence>
<keyword evidence="3" id="KW-1185">Reference proteome</keyword>
<proteinExistence type="predicted"/>
<organism evidence="2 3">
    <name type="scientific">Pseudomonas benzenivorans</name>
    <dbReference type="NCBI Taxonomy" id="556533"/>
    <lineage>
        <taxon>Bacteria</taxon>
        <taxon>Pseudomonadati</taxon>
        <taxon>Pseudomonadota</taxon>
        <taxon>Gammaproteobacteria</taxon>
        <taxon>Pseudomonadales</taxon>
        <taxon>Pseudomonadaceae</taxon>
        <taxon>Pseudomonas</taxon>
    </lineage>
</organism>
<keyword evidence="2" id="KW-0418">Kinase</keyword>
<dbReference type="EMBL" id="CP137892">
    <property type="protein sequence ID" value="WPC05905.1"/>
    <property type="molecule type" value="Genomic_DNA"/>
</dbReference>
<feature type="compositionally biased region" description="Basic and acidic residues" evidence="1">
    <location>
        <begin position="68"/>
        <end position="79"/>
    </location>
</feature>
<dbReference type="GO" id="GO:0016301">
    <property type="term" value="F:kinase activity"/>
    <property type="evidence" value="ECO:0007669"/>
    <property type="project" value="UniProtKB-KW"/>
</dbReference>
<keyword evidence="2" id="KW-0808">Transferase</keyword>